<name>A0A9D1M2Y2_9PROT</name>
<evidence type="ECO:0000256" key="1">
    <source>
        <dbReference type="ARBA" id="ARBA00007484"/>
    </source>
</evidence>
<dbReference type="NCBIfam" id="TIGR00498">
    <property type="entry name" value="lexA"/>
    <property type="match status" value="1"/>
</dbReference>
<dbReference type="EC" id="3.4.21.88" evidence="12"/>
<organism evidence="16 17">
    <name type="scientific">Candidatus Scatocola faecipullorum</name>
    <dbReference type="NCBI Taxonomy" id="2840917"/>
    <lineage>
        <taxon>Bacteria</taxon>
        <taxon>Pseudomonadati</taxon>
        <taxon>Pseudomonadota</taxon>
        <taxon>Alphaproteobacteria</taxon>
        <taxon>Rhodospirillales</taxon>
        <taxon>Rhodospirillaceae</taxon>
        <taxon>Rhodospirillaceae incertae sedis</taxon>
        <taxon>Candidatus Scatocola</taxon>
    </lineage>
</organism>
<dbReference type="InterPro" id="IPR006200">
    <property type="entry name" value="LexA"/>
</dbReference>
<dbReference type="InterPro" id="IPR039418">
    <property type="entry name" value="LexA-like"/>
</dbReference>
<feature type="domain" description="LexA repressor DNA-binding" evidence="15">
    <location>
        <begin position="2"/>
        <end position="63"/>
    </location>
</feature>
<dbReference type="GO" id="GO:0003677">
    <property type="term" value="F:DNA binding"/>
    <property type="evidence" value="ECO:0007669"/>
    <property type="project" value="UniProtKB-UniRule"/>
</dbReference>
<dbReference type="PANTHER" id="PTHR33516">
    <property type="entry name" value="LEXA REPRESSOR"/>
    <property type="match status" value="1"/>
</dbReference>
<dbReference type="Proteomes" id="UP000824107">
    <property type="component" value="Unassembled WGS sequence"/>
</dbReference>
<dbReference type="Pfam" id="PF00717">
    <property type="entry name" value="Peptidase_S24"/>
    <property type="match status" value="1"/>
</dbReference>
<dbReference type="AlphaFoldDB" id="A0A9D1M2Y2"/>
<dbReference type="SUPFAM" id="SSF46785">
    <property type="entry name" value="Winged helix' DNA-binding domain"/>
    <property type="match status" value="1"/>
</dbReference>
<feature type="active site" description="For autocatalytic cleavage activity" evidence="12">
    <location>
        <position position="176"/>
    </location>
</feature>
<evidence type="ECO:0000256" key="6">
    <source>
        <dbReference type="ARBA" id="ARBA00022813"/>
    </source>
</evidence>
<evidence type="ECO:0000256" key="12">
    <source>
        <dbReference type="HAMAP-Rule" id="MF_00015"/>
    </source>
</evidence>
<dbReference type="GO" id="GO:0009432">
    <property type="term" value="P:SOS response"/>
    <property type="evidence" value="ECO:0007669"/>
    <property type="project" value="UniProtKB-UniRule"/>
</dbReference>
<keyword evidence="11 12" id="KW-0742">SOS response</keyword>
<evidence type="ECO:0000256" key="4">
    <source>
        <dbReference type="ARBA" id="ARBA00022763"/>
    </source>
</evidence>
<dbReference type="PRINTS" id="PR00726">
    <property type="entry name" value="LEXASERPTASE"/>
</dbReference>
<dbReference type="HAMAP" id="MF_00015">
    <property type="entry name" value="LexA"/>
    <property type="match status" value="1"/>
</dbReference>
<proteinExistence type="inferred from homology"/>
<evidence type="ECO:0000259" key="15">
    <source>
        <dbReference type="Pfam" id="PF01726"/>
    </source>
</evidence>
<dbReference type="GO" id="GO:0006281">
    <property type="term" value="P:DNA repair"/>
    <property type="evidence" value="ECO:0007669"/>
    <property type="project" value="UniProtKB-UniRule"/>
</dbReference>
<feature type="domain" description="Peptidase S24/S26A/S26B/S26C" evidence="14">
    <location>
        <begin position="96"/>
        <end position="209"/>
    </location>
</feature>
<dbReference type="InterPro" id="IPR050077">
    <property type="entry name" value="LexA_repressor"/>
</dbReference>
<gene>
    <name evidence="12 16" type="primary">lexA</name>
    <name evidence="16" type="ORF">IAD20_01280</name>
</gene>
<keyword evidence="8 12" id="KW-0238">DNA-binding</keyword>
<comment type="caution">
    <text evidence="16">The sequence shown here is derived from an EMBL/GenBank/DDBJ whole genome shotgun (WGS) entry which is preliminary data.</text>
</comment>
<reference evidence="16" key="2">
    <citation type="journal article" date="2021" name="PeerJ">
        <title>Extensive microbial diversity within the chicken gut microbiome revealed by metagenomics and culture.</title>
        <authorList>
            <person name="Gilroy R."/>
            <person name="Ravi A."/>
            <person name="Getino M."/>
            <person name="Pursley I."/>
            <person name="Horton D.L."/>
            <person name="Alikhan N.F."/>
            <person name="Baker D."/>
            <person name="Gharbi K."/>
            <person name="Hall N."/>
            <person name="Watson M."/>
            <person name="Adriaenssens E.M."/>
            <person name="Foster-Nyarko E."/>
            <person name="Jarju S."/>
            <person name="Secka A."/>
            <person name="Antonio M."/>
            <person name="Oren A."/>
            <person name="Chaudhuri R.R."/>
            <person name="La Ragione R."/>
            <person name="Hildebrand F."/>
            <person name="Pallen M.J."/>
        </authorList>
    </citation>
    <scope>NUCLEOTIDE SEQUENCE</scope>
    <source>
        <strain evidence="16">ChiW3-316</strain>
    </source>
</reference>
<reference evidence="16" key="1">
    <citation type="submission" date="2020-10" db="EMBL/GenBank/DDBJ databases">
        <authorList>
            <person name="Gilroy R."/>
        </authorList>
    </citation>
    <scope>NUCLEOTIDE SEQUENCE</scope>
    <source>
        <strain evidence="16">ChiW3-316</strain>
    </source>
</reference>
<evidence type="ECO:0000256" key="13">
    <source>
        <dbReference type="RuleBase" id="RU003991"/>
    </source>
</evidence>
<comment type="subunit">
    <text evidence="12">Homodimer.</text>
</comment>
<keyword evidence="7 12" id="KW-0805">Transcription regulation</keyword>
<dbReference type="SUPFAM" id="SSF51306">
    <property type="entry name" value="LexA/Signal peptidase"/>
    <property type="match status" value="1"/>
</dbReference>
<keyword evidence="2 12" id="KW-0678">Repressor</keyword>
<sequence>MLTEKQYKLLMFINKVLKETGCSPSFEEMKEAVGLKSKSGIHALITALEERNFIKKLPHRARALEVVRLPKFKPSAIIEEEKKRETALQNSAAQIPLYGKIAAGTPIEAIADENEKVSVPFEMVNRGLFYALTIEGDSMIEAGILDGDTVIIKKTDSANNGEIAVALVDDCEATLKVIKRDKNDILLIPCNKDYQTRRLPANRVKIQGILSGLLRQYH</sequence>
<comment type="function">
    <text evidence="12">Represses a number of genes involved in the response to DNA damage (SOS response), including recA and lexA. In the presence of single-stranded DNA, RecA interacts with LexA causing an autocatalytic cleavage which disrupts the DNA-binding part of LexA, leading to derepression of the SOS regulon and eventually DNA repair.</text>
</comment>
<comment type="similarity">
    <text evidence="1 12 13">Belongs to the peptidase S24 family.</text>
</comment>
<dbReference type="GO" id="GO:0004252">
    <property type="term" value="F:serine-type endopeptidase activity"/>
    <property type="evidence" value="ECO:0007669"/>
    <property type="project" value="UniProtKB-UniRule"/>
</dbReference>
<dbReference type="InterPro" id="IPR036388">
    <property type="entry name" value="WH-like_DNA-bd_sf"/>
</dbReference>
<evidence type="ECO:0000256" key="7">
    <source>
        <dbReference type="ARBA" id="ARBA00023015"/>
    </source>
</evidence>
<feature type="site" description="Cleavage; by autolysis" evidence="12">
    <location>
        <begin position="103"/>
        <end position="104"/>
    </location>
</feature>
<keyword evidence="4 12" id="KW-0227">DNA damage</keyword>
<dbReference type="GO" id="GO:0006260">
    <property type="term" value="P:DNA replication"/>
    <property type="evidence" value="ECO:0007669"/>
    <property type="project" value="UniProtKB-UniRule"/>
</dbReference>
<dbReference type="Gene3D" id="2.10.109.10">
    <property type="entry name" value="Umud Fragment, subunit A"/>
    <property type="match status" value="1"/>
</dbReference>
<keyword evidence="9 12" id="KW-0804">Transcription</keyword>
<evidence type="ECO:0000256" key="9">
    <source>
        <dbReference type="ARBA" id="ARBA00023163"/>
    </source>
</evidence>
<keyword evidence="5 12" id="KW-0378">Hydrolase</keyword>
<evidence type="ECO:0000256" key="2">
    <source>
        <dbReference type="ARBA" id="ARBA00022491"/>
    </source>
</evidence>
<evidence type="ECO:0000313" key="16">
    <source>
        <dbReference type="EMBL" id="HIU52695.1"/>
    </source>
</evidence>
<dbReference type="InterPro" id="IPR036390">
    <property type="entry name" value="WH_DNA-bd_sf"/>
</dbReference>
<evidence type="ECO:0000256" key="3">
    <source>
        <dbReference type="ARBA" id="ARBA00022705"/>
    </source>
</evidence>
<protein>
    <recommendedName>
        <fullName evidence="12">LexA repressor</fullName>
        <ecNumber evidence="12">3.4.21.88</ecNumber>
    </recommendedName>
</protein>
<keyword evidence="10 12" id="KW-0234">DNA repair</keyword>
<keyword evidence="6 12" id="KW-0068">Autocatalytic cleavage</keyword>
<dbReference type="Pfam" id="PF01726">
    <property type="entry name" value="LexA_DNA_bind"/>
    <property type="match status" value="1"/>
</dbReference>
<dbReference type="InterPro" id="IPR006199">
    <property type="entry name" value="LexA_DNA-bd_dom"/>
</dbReference>
<evidence type="ECO:0000313" key="17">
    <source>
        <dbReference type="Proteomes" id="UP000824107"/>
    </source>
</evidence>
<evidence type="ECO:0000256" key="10">
    <source>
        <dbReference type="ARBA" id="ARBA00023204"/>
    </source>
</evidence>
<dbReference type="Gene3D" id="1.10.10.10">
    <property type="entry name" value="Winged helix-like DNA-binding domain superfamily/Winged helix DNA-binding domain"/>
    <property type="match status" value="1"/>
</dbReference>
<evidence type="ECO:0000256" key="8">
    <source>
        <dbReference type="ARBA" id="ARBA00023125"/>
    </source>
</evidence>
<feature type="DNA-binding region" description="H-T-H motif" evidence="12">
    <location>
        <begin position="26"/>
        <end position="46"/>
    </location>
</feature>
<accession>A0A9D1M2Y2</accession>
<dbReference type="InterPro" id="IPR015927">
    <property type="entry name" value="Peptidase_S24_S26A/B/C"/>
</dbReference>
<dbReference type="GO" id="GO:0006508">
    <property type="term" value="P:proteolysis"/>
    <property type="evidence" value="ECO:0007669"/>
    <property type="project" value="InterPro"/>
</dbReference>
<dbReference type="EMBL" id="DVNC01000014">
    <property type="protein sequence ID" value="HIU52695.1"/>
    <property type="molecule type" value="Genomic_DNA"/>
</dbReference>
<dbReference type="GO" id="GO:0045892">
    <property type="term" value="P:negative regulation of DNA-templated transcription"/>
    <property type="evidence" value="ECO:0007669"/>
    <property type="project" value="UniProtKB-UniRule"/>
</dbReference>
<comment type="catalytic activity">
    <reaction evidence="12">
        <text>Hydrolysis of Ala-|-Gly bond in repressor LexA.</text>
        <dbReference type="EC" id="3.4.21.88"/>
    </reaction>
</comment>
<evidence type="ECO:0000256" key="11">
    <source>
        <dbReference type="ARBA" id="ARBA00023236"/>
    </source>
</evidence>
<dbReference type="InterPro" id="IPR036286">
    <property type="entry name" value="LexA/Signal_pep-like_sf"/>
</dbReference>
<keyword evidence="3 12" id="KW-0235">DNA replication</keyword>
<evidence type="ECO:0000259" key="14">
    <source>
        <dbReference type="Pfam" id="PF00717"/>
    </source>
</evidence>
<dbReference type="CDD" id="cd06529">
    <property type="entry name" value="S24_LexA-like"/>
    <property type="match status" value="1"/>
</dbReference>
<dbReference type="PANTHER" id="PTHR33516:SF2">
    <property type="entry name" value="LEXA REPRESSOR-RELATED"/>
    <property type="match status" value="1"/>
</dbReference>
<feature type="active site" description="For autocatalytic cleavage activity" evidence="12">
    <location>
        <position position="138"/>
    </location>
</feature>
<dbReference type="InterPro" id="IPR006197">
    <property type="entry name" value="Peptidase_S24_LexA"/>
</dbReference>
<evidence type="ECO:0000256" key="5">
    <source>
        <dbReference type="ARBA" id="ARBA00022801"/>
    </source>
</evidence>